<accession>A0A9P4JNI1</accession>
<evidence type="ECO:0000313" key="3">
    <source>
        <dbReference type="Proteomes" id="UP000799536"/>
    </source>
</evidence>
<organism evidence="2 3">
    <name type="scientific">Delitschia confertaspora ATCC 74209</name>
    <dbReference type="NCBI Taxonomy" id="1513339"/>
    <lineage>
        <taxon>Eukaryota</taxon>
        <taxon>Fungi</taxon>
        <taxon>Dikarya</taxon>
        <taxon>Ascomycota</taxon>
        <taxon>Pezizomycotina</taxon>
        <taxon>Dothideomycetes</taxon>
        <taxon>Pleosporomycetidae</taxon>
        <taxon>Pleosporales</taxon>
        <taxon>Delitschiaceae</taxon>
        <taxon>Delitschia</taxon>
    </lineage>
</organism>
<gene>
    <name evidence="2" type="ORF">GQ43DRAFT_470566</name>
</gene>
<dbReference type="EMBL" id="ML993924">
    <property type="protein sequence ID" value="KAF2202773.1"/>
    <property type="molecule type" value="Genomic_DNA"/>
</dbReference>
<keyword evidence="3" id="KW-1185">Reference proteome</keyword>
<sequence>MPRVQIRLALCALLAMREEKCAGGDIVTLGPSQREYHTLFSLALRLIVAFERRWKRTSNIRQTSVAANQLAIFRHWIHAQGNLQSKQRKRHPPQLMARGPIYRRLVPSLPDNKYQVICTAETDADDPDTADCQILRRQNRPENFMAECAISWVMCS</sequence>
<proteinExistence type="predicted"/>
<dbReference type="AlphaFoldDB" id="A0A9P4JNI1"/>
<evidence type="ECO:0000313" key="2">
    <source>
        <dbReference type="EMBL" id="KAF2202773.1"/>
    </source>
</evidence>
<evidence type="ECO:0000256" key="1">
    <source>
        <dbReference type="SAM" id="SignalP"/>
    </source>
</evidence>
<feature type="signal peptide" evidence="1">
    <location>
        <begin position="1"/>
        <end position="23"/>
    </location>
</feature>
<protein>
    <recommendedName>
        <fullName evidence="4">Secreted protein</fullName>
    </recommendedName>
</protein>
<comment type="caution">
    <text evidence="2">The sequence shown here is derived from an EMBL/GenBank/DDBJ whole genome shotgun (WGS) entry which is preliminary data.</text>
</comment>
<dbReference type="Proteomes" id="UP000799536">
    <property type="component" value="Unassembled WGS sequence"/>
</dbReference>
<keyword evidence="1" id="KW-0732">Signal</keyword>
<name>A0A9P4JNI1_9PLEO</name>
<evidence type="ECO:0008006" key="4">
    <source>
        <dbReference type="Google" id="ProtNLM"/>
    </source>
</evidence>
<reference evidence="2" key="1">
    <citation type="journal article" date="2020" name="Stud. Mycol.">
        <title>101 Dothideomycetes genomes: a test case for predicting lifestyles and emergence of pathogens.</title>
        <authorList>
            <person name="Haridas S."/>
            <person name="Albert R."/>
            <person name="Binder M."/>
            <person name="Bloem J."/>
            <person name="Labutti K."/>
            <person name="Salamov A."/>
            <person name="Andreopoulos B."/>
            <person name="Baker S."/>
            <person name="Barry K."/>
            <person name="Bills G."/>
            <person name="Bluhm B."/>
            <person name="Cannon C."/>
            <person name="Castanera R."/>
            <person name="Culley D."/>
            <person name="Daum C."/>
            <person name="Ezra D."/>
            <person name="Gonzalez J."/>
            <person name="Henrissat B."/>
            <person name="Kuo A."/>
            <person name="Liang C."/>
            <person name="Lipzen A."/>
            <person name="Lutzoni F."/>
            <person name="Magnuson J."/>
            <person name="Mondo S."/>
            <person name="Nolan M."/>
            <person name="Ohm R."/>
            <person name="Pangilinan J."/>
            <person name="Park H.-J."/>
            <person name="Ramirez L."/>
            <person name="Alfaro M."/>
            <person name="Sun H."/>
            <person name="Tritt A."/>
            <person name="Yoshinaga Y."/>
            <person name="Zwiers L.-H."/>
            <person name="Turgeon B."/>
            <person name="Goodwin S."/>
            <person name="Spatafora J."/>
            <person name="Crous P."/>
            <person name="Grigoriev I."/>
        </authorList>
    </citation>
    <scope>NUCLEOTIDE SEQUENCE</scope>
    <source>
        <strain evidence="2">ATCC 74209</strain>
    </source>
</reference>
<feature type="chain" id="PRO_5040383027" description="Secreted protein" evidence="1">
    <location>
        <begin position="24"/>
        <end position="156"/>
    </location>
</feature>